<dbReference type="RefSeq" id="WP_191740085.1">
    <property type="nucleotide sequence ID" value="NZ_JACSQB010000063.1"/>
</dbReference>
<dbReference type="EMBL" id="JACSQB010000063">
    <property type="protein sequence ID" value="MBD8047111.1"/>
    <property type="molecule type" value="Genomic_DNA"/>
</dbReference>
<organism evidence="1 2">
    <name type="scientific">Clostridium faecium</name>
    <dbReference type="NCBI Taxonomy" id="2762223"/>
    <lineage>
        <taxon>Bacteria</taxon>
        <taxon>Bacillati</taxon>
        <taxon>Bacillota</taxon>
        <taxon>Clostridia</taxon>
        <taxon>Eubacteriales</taxon>
        <taxon>Clostridiaceae</taxon>
        <taxon>Clostridium</taxon>
    </lineage>
</organism>
<name>A0ABR8YT17_9CLOT</name>
<dbReference type="NCBIfam" id="TIGR02837">
    <property type="entry name" value="spore_II_R"/>
    <property type="match status" value="1"/>
</dbReference>
<comment type="caution">
    <text evidence="1">The sequence shown here is derived from an EMBL/GenBank/DDBJ whole genome shotgun (WGS) entry which is preliminary data.</text>
</comment>
<dbReference type="Pfam" id="PF09551">
    <property type="entry name" value="Spore_II_R"/>
    <property type="match status" value="1"/>
</dbReference>
<dbReference type="InterPro" id="IPR014202">
    <property type="entry name" value="Spore_II_R"/>
</dbReference>
<reference evidence="1 2" key="1">
    <citation type="submission" date="2020-08" db="EMBL/GenBank/DDBJ databases">
        <title>A Genomic Blueprint of the Chicken Gut Microbiome.</title>
        <authorList>
            <person name="Gilroy R."/>
            <person name="Ravi A."/>
            <person name="Getino M."/>
            <person name="Pursley I."/>
            <person name="Horton D.L."/>
            <person name="Alikhan N.-F."/>
            <person name="Baker D."/>
            <person name="Gharbi K."/>
            <person name="Hall N."/>
            <person name="Watson M."/>
            <person name="Adriaenssens E.M."/>
            <person name="Foster-Nyarko E."/>
            <person name="Jarju S."/>
            <person name="Secka A."/>
            <person name="Antonio M."/>
            <person name="Oren A."/>
            <person name="Chaudhuri R."/>
            <person name="La Ragione R.M."/>
            <person name="Hildebrand F."/>
            <person name="Pallen M.J."/>
        </authorList>
    </citation>
    <scope>NUCLEOTIDE SEQUENCE [LARGE SCALE GENOMIC DNA]</scope>
    <source>
        <strain evidence="1 2">N37</strain>
    </source>
</reference>
<proteinExistence type="predicted"/>
<evidence type="ECO:0000313" key="1">
    <source>
        <dbReference type="EMBL" id="MBD8047111.1"/>
    </source>
</evidence>
<dbReference type="Proteomes" id="UP000627166">
    <property type="component" value="Unassembled WGS sequence"/>
</dbReference>
<gene>
    <name evidence="1" type="primary">spoIIR</name>
    <name evidence="1" type="ORF">H9637_08680</name>
</gene>
<evidence type="ECO:0000313" key="2">
    <source>
        <dbReference type="Proteomes" id="UP000627166"/>
    </source>
</evidence>
<keyword evidence="2" id="KW-1185">Reference proteome</keyword>
<accession>A0ABR8YT17</accession>
<protein>
    <submittedName>
        <fullName evidence="1">Stage II sporulation protein R</fullName>
    </submittedName>
</protein>
<sequence>MKKIFSILLVLSLSITIFSGYKLNAINQKEISDVSIEEISSKLIRFHVIANSDNENDQALKLKIRDKVLEYVSPKLNDSNSIEESRKILAMEDENILNIAREVINENGYSYDVESTLSKEYFPVKTYGNITLPQGKYEAYRIIIGSGEGQNWWCVMFPPLCFVDVTKGSIAYEETEKQMKEVLDEKEYDKVNNLSNDNQGVNLVDNSNDDNIVIKSKAFEMIKSVFK</sequence>